<dbReference type="InterPro" id="IPR052029">
    <property type="entry name" value="PpiD_chaperone"/>
</dbReference>
<keyword evidence="14" id="KW-0697">Rotamase</keyword>
<evidence type="ECO:0000256" key="4">
    <source>
        <dbReference type="ARBA" id="ARBA00022519"/>
    </source>
</evidence>
<dbReference type="SUPFAM" id="SSF109998">
    <property type="entry name" value="Triger factor/SurA peptide-binding domain-like"/>
    <property type="match status" value="1"/>
</dbReference>
<name>A0A1L3ZRA4_9SPHN</name>
<evidence type="ECO:0000256" key="11">
    <source>
        <dbReference type="ARBA" id="ARBA00038408"/>
    </source>
</evidence>
<evidence type="ECO:0000256" key="5">
    <source>
        <dbReference type="ARBA" id="ARBA00022692"/>
    </source>
</evidence>
<reference evidence="17" key="1">
    <citation type="submission" date="2016-11" db="EMBL/GenBank/DDBJ databases">
        <title>Complete Genome Sequence of alachlor-degrading Sphingomonas sp. strain JJ-A5.</title>
        <authorList>
            <person name="Lee H."/>
            <person name="Ka J.-O."/>
        </authorList>
    </citation>
    <scope>NUCLEOTIDE SEQUENCE [LARGE SCALE GENOMIC DNA]</scope>
    <source>
        <strain evidence="17">JJ-A5</strain>
    </source>
</reference>
<dbReference type="SUPFAM" id="SSF54534">
    <property type="entry name" value="FKBP-like"/>
    <property type="match status" value="1"/>
</dbReference>
<keyword evidence="14" id="KW-0413">Isomerase</keyword>
<dbReference type="PANTHER" id="PTHR47529">
    <property type="entry name" value="PEPTIDYL-PROLYL CIS-TRANS ISOMERASE D"/>
    <property type="match status" value="1"/>
</dbReference>
<organism evidence="16 17">
    <name type="scientific">Tardibacter chloracetimidivorans</name>
    <dbReference type="NCBI Taxonomy" id="1921510"/>
    <lineage>
        <taxon>Bacteria</taxon>
        <taxon>Pseudomonadati</taxon>
        <taxon>Pseudomonadota</taxon>
        <taxon>Alphaproteobacteria</taxon>
        <taxon>Sphingomonadales</taxon>
        <taxon>Sphingomonadaceae</taxon>
        <taxon>Tardibacter</taxon>
    </lineage>
</organism>
<gene>
    <name evidence="16" type="ORF">BSL82_01620</name>
</gene>
<keyword evidence="17" id="KW-1185">Reference proteome</keyword>
<keyword evidence="7" id="KW-0472">Membrane</keyword>
<dbReference type="Gene3D" id="1.10.4030.10">
    <property type="entry name" value="Porin chaperone SurA, peptide-binding domain"/>
    <property type="match status" value="1"/>
</dbReference>
<dbReference type="EMBL" id="CP018221">
    <property type="protein sequence ID" value="API58158.1"/>
    <property type="molecule type" value="Genomic_DNA"/>
</dbReference>
<evidence type="ECO:0000313" key="17">
    <source>
        <dbReference type="Proteomes" id="UP000182063"/>
    </source>
</evidence>
<dbReference type="Pfam" id="PF13624">
    <property type="entry name" value="SurA_N_3"/>
    <property type="match status" value="1"/>
</dbReference>
<evidence type="ECO:0000256" key="6">
    <source>
        <dbReference type="ARBA" id="ARBA00022989"/>
    </source>
</evidence>
<comment type="similarity">
    <text evidence="11">Belongs to the PpiD chaperone family.</text>
</comment>
<evidence type="ECO:0000256" key="14">
    <source>
        <dbReference type="PROSITE-ProRule" id="PRU00278"/>
    </source>
</evidence>
<evidence type="ECO:0000313" key="16">
    <source>
        <dbReference type="EMBL" id="API58158.1"/>
    </source>
</evidence>
<dbReference type="OrthoDB" id="9768393at2"/>
<evidence type="ECO:0000256" key="8">
    <source>
        <dbReference type="ARBA" id="ARBA00023186"/>
    </source>
</evidence>
<evidence type="ECO:0000256" key="7">
    <source>
        <dbReference type="ARBA" id="ARBA00023136"/>
    </source>
</evidence>
<keyword evidence="6" id="KW-1133">Transmembrane helix</keyword>
<dbReference type="Gene3D" id="3.10.50.40">
    <property type="match status" value="1"/>
</dbReference>
<feature type="domain" description="PpiC" evidence="15">
    <location>
        <begin position="266"/>
        <end position="356"/>
    </location>
</feature>
<comment type="subcellular location">
    <subcellularLocation>
        <location evidence="1">Cell inner membrane</location>
        <topology evidence="1">Single-pass type II membrane protein</topology>
        <orientation evidence="1">Periplasmic side</orientation>
    </subcellularLocation>
</comment>
<evidence type="ECO:0000256" key="3">
    <source>
        <dbReference type="ARBA" id="ARBA00022475"/>
    </source>
</evidence>
<dbReference type="InterPro" id="IPR027304">
    <property type="entry name" value="Trigger_fact/SurA_dom_sf"/>
</dbReference>
<dbReference type="PROSITE" id="PS50198">
    <property type="entry name" value="PPIC_PPIASE_2"/>
    <property type="match status" value="1"/>
</dbReference>
<keyword evidence="3" id="KW-1003">Cell membrane</keyword>
<keyword evidence="8" id="KW-0143">Chaperone</keyword>
<dbReference type="PANTHER" id="PTHR47529:SF1">
    <property type="entry name" value="PERIPLASMIC CHAPERONE PPID"/>
    <property type="match status" value="1"/>
</dbReference>
<dbReference type="GO" id="GO:0005886">
    <property type="term" value="C:plasma membrane"/>
    <property type="evidence" value="ECO:0007669"/>
    <property type="project" value="UniProtKB-SubCell"/>
</dbReference>
<dbReference type="InterPro" id="IPR000297">
    <property type="entry name" value="PPIase_PpiC"/>
</dbReference>
<dbReference type="GO" id="GO:0003755">
    <property type="term" value="F:peptidyl-prolyl cis-trans isomerase activity"/>
    <property type="evidence" value="ECO:0007669"/>
    <property type="project" value="UniProtKB-KW"/>
</dbReference>
<dbReference type="Proteomes" id="UP000182063">
    <property type="component" value="Chromosome"/>
</dbReference>
<evidence type="ECO:0000256" key="10">
    <source>
        <dbReference type="ARBA" id="ARBA00031484"/>
    </source>
</evidence>
<sequence length="642" mass="68455">MIGLIRRAMSSWIVLGLLGLVLIAFIVTGVGDPFGSMGGGGSRLAKVGGAAITDAQVRQQLDRAVRAARQQDPQVDTATYVRAGGFDQILSQSIVAEAISQWAEKHGFGVSRRQVDAEIASIPAFQIGGRFDQASYEAALAQQNLSDRELRKGLTGDLLRRQVLMPVSLAASVPDGLVKPYAELLLEERTGSIGIIPSEAFAEKTPPSDADVQAFYAKNSRRYMVPERRVVRYAPITYDTLGAAVAPTDAEIQRFYAANKAVYGPSETRTLAQIILPDEAAAADVTERARKGENFAKIAADKGFTAADIAIGEQTKDALASATTPEVAAAAFAAPANGTTDPVRSDFGWHVLHVENIAATPGQSLEQARPEIVEKLTAQKREDAMAELIARVEDGFAKGDSMAEVLKANNLSETVTPPLTTGGQAPDHADFQLPPALQPVVKAAFTLAPDDDPVVEDLGQHNYAIVAVGEVVEAAPRPLNQIREQVAADLVRSRAFDKAKEQAEMVVAKVKAGLPLRQVLADAKLPAPQTVTNRRIDVASQGERIPPPLAMMFTMPADAVRTLAAPGEQGWFVVKVDEVKKGDLSTAPAMVESTRAQFNQFAGEEYAAQFARAVAAEVGLERNDKAIEQLRQELAGGAAGEQ</sequence>
<dbReference type="KEGG" id="sphj:BSL82_01620"/>
<dbReference type="STRING" id="1921510.BSL82_01620"/>
<dbReference type="AlphaFoldDB" id="A0A1L3ZRA4"/>
<evidence type="ECO:0000259" key="15">
    <source>
        <dbReference type="PROSITE" id="PS50198"/>
    </source>
</evidence>
<protein>
    <recommendedName>
        <fullName evidence="2">Parvulin-like PPIase</fullName>
    </recommendedName>
    <alternativeName>
        <fullName evidence="9">Peptidyl-prolyl cis-trans isomerase plp</fullName>
    </alternativeName>
    <alternativeName>
        <fullName evidence="12">Periplasmic chaperone PpiD</fullName>
    </alternativeName>
    <alternativeName>
        <fullName evidence="13">Periplasmic folding chaperone</fullName>
    </alternativeName>
    <alternativeName>
        <fullName evidence="10">Rotamase plp</fullName>
    </alternativeName>
</protein>
<dbReference type="Pfam" id="PF13145">
    <property type="entry name" value="Rotamase_2"/>
    <property type="match status" value="1"/>
</dbReference>
<keyword evidence="4" id="KW-0997">Cell inner membrane</keyword>
<evidence type="ECO:0000256" key="12">
    <source>
        <dbReference type="ARBA" id="ARBA00040743"/>
    </source>
</evidence>
<evidence type="ECO:0000256" key="1">
    <source>
        <dbReference type="ARBA" id="ARBA00004382"/>
    </source>
</evidence>
<keyword evidence="5" id="KW-0812">Transmembrane</keyword>
<evidence type="ECO:0000256" key="13">
    <source>
        <dbReference type="ARBA" id="ARBA00042775"/>
    </source>
</evidence>
<dbReference type="InterPro" id="IPR046357">
    <property type="entry name" value="PPIase_dom_sf"/>
</dbReference>
<dbReference type="RefSeq" id="WP_072595734.1">
    <property type="nucleotide sequence ID" value="NZ_CP018221.1"/>
</dbReference>
<evidence type="ECO:0000256" key="2">
    <source>
        <dbReference type="ARBA" id="ARBA00018370"/>
    </source>
</evidence>
<proteinExistence type="inferred from homology"/>
<evidence type="ECO:0000256" key="9">
    <source>
        <dbReference type="ARBA" id="ARBA00030642"/>
    </source>
</evidence>
<accession>A0A1L3ZRA4</accession>